<keyword evidence="2 5" id="KW-0812">Transmembrane</keyword>
<evidence type="ECO:0000256" key="2">
    <source>
        <dbReference type="ARBA" id="ARBA00022692"/>
    </source>
</evidence>
<evidence type="ECO:0000313" key="9">
    <source>
        <dbReference type="Proteomes" id="UP000178299"/>
    </source>
</evidence>
<dbReference type="PANTHER" id="PTHR45947">
    <property type="entry name" value="SULFOQUINOVOSYL TRANSFERASE SQD2"/>
    <property type="match status" value="1"/>
</dbReference>
<dbReference type="Gene3D" id="3.40.50.2000">
    <property type="entry name" value="Glycogen Phosphorylase B"/>
    <property type="match status" value="2"/>
</dbReference>
<sequence length="1300" mass="146393">MDTSPKKKGSFTYKNREYVHHSDLDRIETAFYNLVLRQKLALLVLLAIISGAFYFNWHATLVAVFSALTVIYFLDFLFNAFIIYRSFSVRPEIKVSPEELRALSDDELPTYTIFCPLYREWHILPQFVEAISKLDYPKDKLQVMLLLEEDDRETIQKIPEIKLLSNFERIIVPHSIPKTKPKAMNYGLRFATGERLAIYDAEDIPEPDQLKKAVIAFRKSSDKVVCVQAKLNFYNPNQNILTRLFAVEYALWFDLVLPGLQSINAPIPLGGTSNHFKTDYLRLIGGWDAFNVTEDCDLGVRLAKRGFRTAIVDSTTHEEANSNLRNWYLQRSRWIKGYIQTYLVHNRRQREFFKNNKIKDFLSFQLVVGVKVISVFINPVMWVITACYFLFRAKTGLFIESLFPGPILYIGVFSLIFGNFLYIYYYMIGASKREYNSLVKYVFLVPLYWLGMSLAAWRAVYEVIFHPHYWYKTAHGLHLGVKFEREPGKIIKYAFSGAGFLVLSSLIANVLNFIFNIYLSRNLSFAEFGVVSVISTLTFLLSLFAGALSTTANRTISYLDGANAGAGAVFFRSKRFAVFLASIASGLLWIFFAPRTAEFFRLPDSLVLISFAVAIFAALLHAYNRGYLQGTLRFGYAASASIFEAISKLGLAIFFVWYGFKDFAALAFPGSILLAWLASSAGASSALKKENNSEVEAPAFPFSFYGAALMSGLSAAVFLSLDVLLAKHYLSADDAGRYALLSLVGKMIFFFGSLLNVFIVTFVSRAEGEGKDPAKSFRKIFYGTIFLTLSAGAGLYLFGSFLIPLFFGARAVEILPYVGLYSLAMMLFTITATIVTYELSRKRYIYSAISLVISLLLVLGIALAHSSIGDFVRTVAALNLIYLAAVLSAQFFRPALKSIGRNIRDIAGIFGPIPKLTGPLAGKKRILIFNWRDIENVYAGGAEVYIHEIAKRWVADGNAVTIFASNDRQHSPYAVIDGVRVIRRGGFYGVYALAGLYYIFRLRGKFDVIVDCENGIPFFTPLYAKEPVFCLLHHIHQEVFRKSLIRPLAIFASFLEKGAMPFVYRNSRFITISESSRKSMEELKITKHEISIVNPGVNLEHLSPAEKLQTPLVSYVGRLKEYKSIDILIAAFAKVLEKVPEAFLVIAGDGEEEKNLKRVARDFKISEKIMFAGKISEENKKYVMQSSWVFVNPSMMEGWGITTIEANACGTAVVASDVPGLRDSVKNEETGFLSPYGNVDALAERILFFIQNKGARKLAEANAVHWAKNFSWDKSSQLFFDIISGAEYQPEYEVSLVDQI</sequence>
<dbReference type="Pfam" id="PF13641">
    <property type="entry name" value="Glyco_tranf_2_3"/>
    <property type="match status" value="1"/>
</dbReference>
<organism evidence="8 9">
    <name type="scientific">Candidatus Giovannonibacteria bacterium RIFCSPHIGHO2_12_44_12</name>
    <dbReference type="NCBI Taxonomy" id="1798340"/>
    <lineage>
        <taxon>Bacteria</taxon>
        <taxon>Candidatus Giovannoniibacteriota</taxon>
    </lineage>
</organism>
<evidence type="ECO:0000256" key="5">
    <source>
        <dbReference type="SAM" id="Phobius"/>
    </source>
</evidence>
<dbReference type="Pfam" id="PF01943">
    <property type="entry name" value="Polysacc_synt"/>
    <property type="match status" value="1"/>
</dbReference>
<feature type="transmembrane region" description="Helical" evidence="5">
    <location>
        <begin position="699"/>
        <end position="719"/>
    </location>
</feature>
<comment type="subcellular location">
    <subcellularLocation>
        <location evidence="1">Membrane</location>
        <topology evidence="1">Multi-pass membrane protein</topology>
    </subcellularLocation>
</comment>
<feature type="transmembrane region" description="Helical" evidence="5">
    <location>
        <begin position="525"/>
        <end position="548"/>
    </location>
</feature>
<reference evidence="8 9" key="1">
    <citation type="journal article" date="2016" name="Nat. Commun.">
        <title>Thousands of microbial genomes shed light on interconnected biogeochemical processes in an aquifer system.</title>
        <authorList>
            <person name="Anantharaman K."/>
            <person name="Brown C.T."/>
            <person name="Hug L.A."/>
            <person name="Sharon I."/>
            <person name="Castelle C.J."/>
            <person name="Probst A.J."/>
            <person name="Thomas B.C."/>
            <person name="Singh A."/>
            <person name="Wilkins M.J."/>
            <person name="Karaoz U."/>
            <person name="Brodie E.L."/>
            <person name="Williams K.H."/>
            <person name="Hubbard S.S."/>
            <person name="Banfield J.F."/>
        </authorList>
    </citation>
    <scope>NUCLEOTIDE SEQUENCE [LARGE SCALE GENOMIC DNA]</scope>
</reference>
<dbReference type="Proteomes" id="UP000178299">
    <property type="component" value="Unassembled WGS sequence"/>
</dbReference>
<feature type="transmembrane region" description="Helical" evidence="5">
    <location>
        <begin position="871"/>
        <end position="892"/>
    </location>
</feature>
<evidence type="ECO:0000259" key="6">
    <source>
        <dbReference type="Pfam" id="PF00534"/>
    </source>
</evidence>
<feature type="transmembrane region" description="Helical" evidence="5">
    <location>
        <begin position="493"/>
        <end position="519"/>
    </location>
</feature>
<dbReference type="InterPro" id="IPR029044">
    <property type="entry name" value="Nucleotide-diphossugar_trans"/>
</dbReference>
<dbReference type="GO" id="GO:0016020">
    <property type="term" value="C:membrane"/>
    <property type="evidence" value="ECO:0007669"/>
    <property type="project" value="UniProtKB-SubCell"/>
</dbReference>
<dbReference type="CDD" id="cd03801">
    <property type="entry name" value="GT4_PimA-like"/>
    <property type="match status" value="1"/>
</dbReference>
<gene>
    <name evidence="8" type="ORF">A2W48_01790</name>
</gene>
<feature type="transmembrane region" description="Helical" evidence="5">
    <location>
        <begin position="605"/>
        <end position="623"/>
    </location>
</feature>
<feature type="transmembrane region" description="Helical" evidence="5">
    <location>
        <begin position="635"/>
        <end position="660"/>
    </location>
</feature>
<proteinExistence type="predicted"/>
<evidence type="ECO:0000256" key="3">
    <source>
        <dbReference type="ARBA" id="ARBA00022989"/>
    </source>
</evidence>
<feature type="transmembrane region" description="Helical" evidence="5">
    <location>
        <begin position="576"/>
        <end position="593"/>
    </location>
</feature>
<dbReference type="InterPro" id="IPR050194">
    <property type="entry name" value="Glycosyltransferase_grp1"/>
</dbReference>
<dbReference type="InterPro" id="IPR001296">
    <property type="entry name" value="Glyco_trans_1"/>
</dbReference>
<dbReference type="PANTHER" id="PTHR45947:SF3">
    <property type="entry name" value="SULFOQUINOVOSYL TRANSFERASE SQD2"/>
    <property type="match status" value="1"/>
</dbReference>
<dbReference type="Pfam" id="PF00534">
    <property type="entry name" value="Glycos_transf_1"/>
    <property type="match status" value="1"/>
</dbReference>
<evidence type="ECO:0000259" key="7">
    <source>
        <dbReference type="Pfam" id="PF13439"/>
    </source>
</evidence>
<dbReference type="GO" id="GO:0016757">
    <property type="term" value="F:glycosyltransferase activity"/>
    <property type="evidence" value="ECO:0007669"/>
    <property type="project" value="InterPro"/>
</dbReference>
<evidence type="ECO:0000256" key="4">
    <source>
        <dbReference type="ARBA" id="ARBA00023136"/>
    </source>
</evidence>
<feature type="transmembrane region" description="Helical" evidence="5">
    <location>
        <begin position="63"/>
        <end position="84"/>
    </location>
</feature>
<feature type="transmembrane region" description="Helical" evidence="5">
    <location>
        <begin position="438"/>
        <end position="457"/>
    </location>
</feature>
<feature type="transmembrane region" description="Helical" evidence="5">
    <location>
        <begin position="844"/>
        <end position="865"/>
    </location>
</feature>
<dbReference type="EMBL" id="MFHS01000027">
    <property type="protein sequence ID" value="OGF80889.1"/>
    <property type="molecule type" value="Genomic_DNA"/>
</dbReference>
<evidence type="ECO:0008006" key="10">
    <source>
        <dbReference type="Google" id="ProtNLM"/>
    </source>
</evidence>
<accession>A0A1F5WZ43</accession>
<dbReference type="Pfam" id="PF13439">
    <property type="entry name" value="Glyco_transf_4"/>
    <property type="match status" value="1"/>
</dbReference>
<feature type="transmembrane region" description="Helical" evidence="5">
    <location>
        <begin position="739"/>
        <end position="763"/>
    </location>
</feature>
<keyword evidence="4 5" id="KW-0472">Membrane</keyword>
<feature type="transmembrane region" description="Helical" evidence="5">
    <location>
        <begin position="784"/>
        <end position="808"/>
    </location>
</feature>
<feature type="transmembrane region" description="Helical" evidence="5">
    <location>
        <begin position="814"/>
        <end position="837"/>
    </location>
</feature>
<comment type="caution">
    <text evidence="8">The sequence shown here is derived from an EMBL/GenBank/DDBJ whole genome shotgun (WGS) entry which is preliminary data.</text>
</comment>
<feature type="domain" description="Glycosyl transferase family 1" evidence="6">
    <location>
        <begin position="1106"/>
        <end position="1263"/>
    </location>
</feature>
<feature type="transmembrane region" description="Helical" evidence="5">
    <location>
        <begin position="403"/>
        <end position="426"/>
    </location>
</feature>
<keyword evidence="3 5" id="KW-1133">Transmembrane helix</keyword>
<feature type="transmembrane region" description="Helical" evidence="5">
    <location>
        <begin position="666"/>
        <end position="687"/>
    </location>
</feature>
<dbReference type="CDD" id="cd06427">
    <property type="entry name" value="CESA_like_2"/>
    <property type="match status" value="1"/>
</dbReference>
<dbReference type="SUPFAM" id="SSF53448">
    <property type="entry name" value="Nucleotide-diphospho-sugar transferases"/>
    <property type="match status" value="1"/>
</dbReference>
<name>A0A1F5WZ43_9BACT</name>
<feature type="transmembrane region" description="Helical" evidence="5">
    <location>
        <begin position="40"/>
        <end position="57"/>
    </location>
</feature>
<dbReference type="SUPFAM" id="SSF53756">
    <property type="entry name" value="UDP-Glycosyltransferase/glycogen phosphorylase"/>
    <property type="match status" value="1"/>
</dbReference>
<feature type="domain" description="Glycosyltransferase subfamily 4-like N-terminal" evidence="7">
    <location>
        <begin position="940"/>
        <end position="1100"/>
    </location>
</feature>
<evidence type="ECO:0000256" key="1">
    <source>
        <dbReference type="ARBA" id="ARBA00004141"/>
    </source>
</evidence>
<dbReference type="InterPro" id="IPR028098">
    <property type="entry name" value="Glyco_trans_4-like_N"/>
</dbReference>
<evidence type="ECO:0000313" key="8">
    <source>
        <dbReference type="EMBL" id="OGF80889.1"/>
    </source>
</evidence>
<dbReference type="Gene3D" id="3.90.550.10">
    <property type="entry name" value="Spore Coat Polysaccharide Biosynthesis Protein SpsA, Chain A"/>
    <property type="match status" value="1"/>
</dbReference>
<protein>
    <recommendedName>
        <fullName evidence="10">Glycosyltransferase 2-like domain-containing protein</fullName>
    </recommendedName>
</protein>
<dbReference type="InterPro" id="IPR002797">
    <property type="entry name" value="Polysacc_synth"/>
</dbReference>
<feature type="transmembrane region" description="Helical" evidence="5">
    <location>
        <begin position="366"/>
        <end position="391"/>
    </location>
</feature>